<dbReference type="GO" id="GO:0005829">
    <property type="term" value="C:cytosol"/>
    <property type="evidence" value="ECO:0007669"/>
    <property type="project" value="TreeGrafter"/>
</dbReference>
<dbReference type="Proteomes" id="UP000000925">
    <property type="component" value="Chromosome"/>
</dbReference>
<organism evidence="2 3">
    <name type="scientific">Coraliomargarita akajimensis (strain DSM 45221 / IAM 15411 / JCM 23193 / KCTC 12865 / 04OKA010-24)</name>
    <dbReference type="NCBI Taxonomy" id="583355"/>
    <lineage>
        <taxon>Bacteria</taxon>
        <taxon>Pseudomonadati</taxon>
        <taxon>Verrucomicrobiota</taxon>
        <taxon>Opitutia</taxon>
        <taxon>Puniceicoccales</taxon>
        <taxon>Coraliomargaritaceae</taxon>
        <taxon>Coraliomargarita</taxon>
    </lineage>
</organism>
<dbReference type="KEGG" id="caa:Caka_0969"/>
<evidence type="ECO:0000313" key="2">
    <source>
        <dbReference type="EMBL" id="ADE53991.1"/>
    </source>
</evidence>
<name>D5EQZ8_CORAD</name>
<dbReference type="Pfam" id="PF01042">
    <property type="entry name" value="Ribonuc_L-PSP"/>
    <property type="match status" value="1"/>
</dbReference>
<dbReference type="PANTHER" id="PTHR11803:SF39">
    <property type="entry name" value="2-IMINOBUTANOATE_2-IMINOPROPANOATE DEAMINASE"/>
    <property type="match status" value="1"/>
</dbReference>
<gene>
    <name evidence="2" type="ordered locus">Caka_0969</name>
</gene>
<dbReference type="AlphaFoldDB" id="D5EQZ8"/>
<dbReference type="SUPFAM" id="SSF55298">
    <property type="entry name" value="YjgF-like"/>
    <property type="match status" value="1"/>
</dbReference>
<dbReference type="OrthoDB" id="9803101at2"/>
<dbReference type="GO" id="GO:0019239">
    <property type="term" value="F:deaminase activity"/>
    <property type="evidence" value="ECO:0007669"/>
    <property type="project" value="TreeGrafter"/>
</dbReference>
<dbReference type="STRING" id="583355.Caka_0969"/>
<evidence type="ECO:0000256" key="1">
    <source>
        <dbReference type="SAM" id="Coils"/>
    </source>
</evidence>
<dbReference type="CDD" id="cd06153">
    <property type="entry name" value="YjgF_YER057c_UK114_like_5"/>
    <property type="match status" value="1"/>
</dbReference>
<dbReference type="eggNOG" id="COG0251">
    <property type="taxonomic scope" value="Bacteria"/>
</dbReference>
<dbReference type="PANTHER" id="PTHR11803">
    <property type="entry name" value="2-IMINOBUTANOATE/2-IMINOPROPANOATE DEAMINASE RIDA"/>
    <property type="match status" value="1"/>
</dbReference>
<dbReference type="Gene3D" id="3.30.1330.40">
    <property type="entry name" value="RutC-like"/>
    <property type="match status" value="2"/>
</dbReference>
<keyword evidence="3" id="KW-1185">Reference proteome</keyword>
<evidence type="ECO:0000313" key="3">
    <source>
        <dbReference type="Proteomes" id="UP000000925"/>
    </source>
</evidence>
<proteinExistence type="predicted"/>
<keyword evidence="1" id="KW-0175">Coiled coil</keyword>
<reference evidence="2 3" key="1">
    <citation type="journal article" date="2010" name="Stand. Genomic Sci.">
        <title>Complete genome sequence of Coraliomargarita akajimensis type strain (04OKA010-24).</title>
        <authorList>
            <person name="Mavromatis K."/>
            <person name="Abt B."/>
            <person name="Brambilla E."/>
            <person name="Lapidus A."/>
            <person name="Copeland A."/>
            <person name="Deshpande S."/>
            <person name="Nolan M."/>
            <person name="Lucas S."/>
            <person name="Tice H."/>
            <person name="Cheng J.F."/>
            <person name="Han C."/>
            <person name="Detter J.C."/>
            <person name="Woyke T."/>
            <person name="Goodwin L."/>
            <person name="Pitluck S."/>
            <person name="Held B."/>
            <person name="Brettin T."/>
            <person name="Tapia R."/>
            <person name="Ivanova N."/>
            <person name="Mikhailova N."/>
            <person name="Pati A."/>
            <person name="Liolios K."/>
            <person name="Chen A."/>
            <person name="Palaniappan K."/>
            <person name="Land M."/>
            <person name="Hauser L."/>
            <person name="Chang Y.J."/>
            <person name="Jeffries C.D."/>
            <person name="Rohde M."/>
            <person name="Goker M."/>
            <person name="Bristow J."/>
            <person name="Eisen J.A."/>
            <person name="Markowitz V."/>
            <person name="Hugenholtz P."/>
            <person name="Klenk H.P."/>
            <person name="Kyrpides N.C."/>
        </authorList>
    </citation>
    <scope>NUCLEOTIDE SEQUENCE [LARGE SCALE GENOMIC DNA]</scope>
    <source>
        <strain evidence="3">DSM 45221 / IAM 15411 / JCM 23193 / KCTC 12865</strain>
    </source>
</reference>
<sequence length="391" mass="44431">MDYSTRTLRHTDIEMASFSRNDVDEIHLTLTPTTQGPFESQLKQIIEAQLTLLNERGIPSNVFLFSRFFISDAANQSDALELIQRNYAERSPNAAISIIQQPPLSGSKVIAWSYIIHDRGQQSSHLIAQSANDLLYQRGDYQHLWSTRLTASIQEGDSGIQIDSIFSQYTQTLMQNGLSLKENCMRTWLFVKDIDYHYNGVVEARKHLFAAHDMTDQTHYIASTGIEGRQSNPAIHVSMDAYSVSGISSKQVNYLQAPKHLNPTHEYGVTFERGTSIDYGDRRHIFISGTASINNQGEILFRKNLEEQLNRTLENISALLDEAETRMEDIAQMIIYLRDLADAELVQQYFSEKYEKIPKAIVLAPVCRPGWLVEIECIAIKSIDHSSYPSF</sequence>
<feature type="coiled-coil region" evidence="1">
    <location>
        <begin position="302"/>
        <end position="333"/>
    </location>
</feature>
<dbReference type="InterPro" id="IPR006175">
    <property type="entry name" value="YjgF/YER057c/UK114"/>
</dbReference>
<dbReference type="InterPro" id="IPR035959">
    <property type="entry name" value="RutC-like_sf"/>
</dbReference>
<accession>D5EQZ8</accession>
<dbReference type="EMBL" id="CP001998">
    <property type="protein sequence ID" value="ADE53991.1"/>
    <property type="molecule type" value="Genomic_DNA"/>
</dbReference>
<protein>
    <submittedName>
        <fullName evidence="2">Endoribonuclease L-PSP</fullName>
    </submittedName>
</protein>
<dbReference type="HOGENOM" id="CLU_062425_0_0_0"/>